<reference evidence="4" key="1">
    <citation type="submission" date="2018-05" db="EMBL/GenBank/DDBJ databases">
        <title>Draft genome sequence of Stemphylium lycopersici strain CIDEFI 213.</title>
        <authorList>
            <person name="Medina R."/>
            <person name="Franco M.E.E."/>
            <person name="Lucentini C.G."/>
            <person name="Saparrat M.C.N."/>
            <person name="Balatti P.A."/>
        </authorList>
    </citation>
    <scope>NUCLEOTIDE SEQUENCE [LARGE SCALE GENOMIC DNA]</scope>
    <source>
        <strain evidence="4">CIDEFI 213</strain>
    </source>
</reference>
<dbReference type="PANTHER" id="PTHR11362">
    <property type="entry name" value="PHOSPHATIDYLETHANOLAMINE-BINDING PROTEIN"/>
    <property type="match status" value="1"/>
</dbReference>
<dbReference type="EMBL" id="QGDH01000045">
    <property type="protein sequence ID" value="RAR12789.1"/>
    <property type="molecule type" value="Genomic_DNA"/>
</dbReference>
<evidence type="ECO:0000256" key="1">
    <source>
        <dbReference type="SAM" id="MobiDB-lite"/>
    </source>
</evidence>
<organism evidence="3 4">
    <name type="scientific">Stemphylium lycopersici</name>
    <name type="common">Tomato gray leaf spot disease fungus</name>
    <name type="synonym">Thyrospora lycopersici</name>
    <dbReference type="NCBI Taxonomy" id="183478"/>
    <lineage>
        <taxon>Eukaryota</taxon>
        <taxon>Fungi</taxon>
        <taxon>Dikarya</taxon>
        <taxon>Ascomycota</taxon>
        <taxon>Pezizomycotina</taxon>
        <taxon>Dothideomycetes</taxon>
        <taxon>Pleosporomycetidae</taxon>
        <taxon>Pleosporales</taxon>
        <taxon>Pleosporineae</taxon>
        <taxon>Pleosporaceae</taxon>
        <taxon>Stemphylium</taxon>
    </lineage>
</organism>
<dbReference type="GO" id="GO:0030162">
    <property type="term" value="P:regulation of proteolysis"/>
    <property type="evidence" value="ECO:0007669"/>
    <property type="project" value="TreeGrafter"/>
</dbReference>
<keyword evidence="4" id="KW-1185">Reference proteome</keyword>
<dbReference type="AlphaFoldDB" id="A0A364N642"/>
<gene>
    <name evidence="3" type="ORF">DDE83_003824</name>
</gene>
<dbReference type="SUPFAM" id="SSF49777">
    <property type="entry name" value="PEBP-like"/>
    <property type="match status" value="1"/>
</dbReference>
<dbReference type="InterPro" id="IPR035810">
    <property type="entry name" value="PEBP_euk"/>
</dbReference>
<keyword evidence="2" id="KW-0732">Signal</keyword>
<dbReference type="PANTHER" id="PTHR11362:SF148">
    <property type="entry name" value="CARBOXYPEPTIDASE Y INHIBITOR"/>
    <property type="match status" value="1"/>
</dbReference>
<dbReference type="GO" id="GO:0046578">
    <property type="term" value="P:regulation of Ras protein signal transduction"/>
    <property type="evidence" value="ECO:0007669"/>
    <property type="project" value="TreeGrafter"/>
</dbReference>
<dbReference type="Gene3D" id="3.90.280.10">
    <property type="entry name" value="PEBP-like"/>
    <property type="match status" value="1"/>
</dbReference>
<dbReference type="STRING" id="183478.A0A364N642"/>
<dbReference type="OrthoDB" id="2506647at2759"/>
<dbReference type="InterPro" id="IPR008914">
    <property type="entry name" value="PEBP"/>
</dbReference>
<dbReference type="Pfam" id="PF01161">
    <property type="entry name" value="PBP"/>
    <property type="match status" value="1"/>
</dbReference>
<dbReference type="Proteomes" id="UP000249619">
    <property type="component" value="Unassembled WGS sequence"/>
</dbReference>
<name>A0A364N642_STELY</name>
<feature type="region of interest" description="Disordered" evidence="1">
    <location>
        <begin position="202"/>
        <end position="238"/>
    </location>
</feature>
<evidence type="ECO:0000256" key="2">
    <source>
        <dbReference type="SAM" id="SignalP"/>
    </source>
</evidence>
<proteinExistence type="predicted"/>
<feature type="chain" id="PRO_5017057988" evidence="2">
    <location>
        <begin position="25"/>
        <end position="261"/>
    </location>
</feature>
<feature type="signal peptide" evidence="2">
    <location>
        <begin position="1"/>
        <end position="24"/>
    </location>
</feature>
<feature type="compositionally biased region" description="Gly residues" evidence="1">
    <location>
        <begin position="221"/>
        <end position="230"/>
    </location>
</feature>
<dbReference type="GO" id="GO:0005543">
    <property type="term" value="F:phospholipid binding"/>
    <property type="evidence" value="ECO:0007669"/>
    <property type="project" value="TreeGrafter"/>
</dbReference>
<protein>
    <submittedName>
        <fullName evidence="3">PEBP-like protein</fullName>
    </submittedName>
</protein>
<sequence length="261" mass="27310">MFNKKVATAGAAAAAALFAGVATAEVAPGFPIRGGSNLTVIYGNDTVSPAGELLPRPVTAQRPTISSPVWWADDQGPGECLLLMVDLDVPRNNSRVQLVHWFATNITRSTPLSANTTGSALQVPDDNPVPYLQPSPPVGDIPHAYTFILMQQPRNFSLPEQYADLADNRVGFNVSQFVIDAGLSNGIEEVLSSNWITVQNLTGTPTNTSFPPPRPSPTGGNEDGGYGGPSSGDASSMEGGRRGVWAGISTAVLAGAFAFML</sequence>
<accession>A0A364N642</accession>
<evidence type="ECO:0000313" key="4">
    <source>
        <dbReference type="Proteomes" id="UP000249619"/>
    </source>
</evidence>
<dbReference type="CDD" id="cd00866">
    <property type="entry name" value="PEBP_euk"/>
    <property type="match status" value="1"/>
</dbReference>
<dbReference type="GO" id="GO:0030414">
    <property type="term" value="F:peptidase inhibitor activity"/>
    <property type="evidence" value="ECO:0007669"/>
    <property type="project" value="TreeGrafter"/>
</dbReference>
<comment type="caution">
    <text evidence="3">The sequence shown here is derived from an EMBL/GenBank/DDBJ whole genome shotgun (WGS) entry which is preliminary data.</text>
</comment>
<dbReference type="InterPro" id="IPR036610">
    <property type="entry name" value="PEBP-like_sf"/>
</dbReference>
<evidence type="ECO:0000313" key="3">
    <source>
        <dbReference type="EMBL" id="RAR12789.1"/>
    </source>
</evidence>